<dbReference type="AlphaFoldDB" id="A0A0B2V6G1"/>
<dbReference type="EMBL" id="JPKZ01002385">
    <property type="protein sequence ID" value="KHN77047.1"/>
    <property type="molecule type" value="Genomic_DNA"/>
</dbReference>
<proteinExistence type="predicted"/>
<reference evidence="1 2" key="1">
    <citation type="submission" date="2014-11" db="EMBL/GenBank/DDBJ databases">
        <title>Genetic blueprint of the zoonotic pathogen Toxocara canis.</title>
        <authorList>
            <person name="Zhu X.-Q."/>
            <person name="Korhonen P.K."/>
            <person name="Cai H."/>
            <person name="Young N.D."/>
            <person name="Nejsum P."/>
            <person name="von Samson-Himmelstjerna G."/>
            <person name="Boag P.R."/>
            <person name="Tan P."/>
            <person name="Li Q."/>
            <person name="Min J."/>
            <person name="Yang Y."/>
            <person name="Wang X."/>
            <person name="Fang X."/>
            <person name="Hall R.S."/>
            <person name="Hofmann A."/>
            <person name="Sternberg P.W."/>
            <person name="Jex A.R."/>
            <person name="Gasser R.B."/>
        </authorList>
    </citation>
    <scope>NUCLEOTIDE SEQUENCE [LARGE SCALE GENOMIC DNA]</scope>
    <source>
        <strain evidence="1">PN_DK_2014</strain>
    </source>
</reference>
<accession>A0A0B2V6G1</accession>
<protein>
    <submittedName>
        <fullName evidence="1">Uncharacterized protein</fullName>
    </submittedName>
</protein>
<comment type="caution">
    <text evidence="1">The sequence shown here is derived from an EMBL/GenBank/DDBJ whole genome shotgun (WGS) entry which is preliminary data.</text>
</comment>
<dbReference type="Proteomes" id="UP000031036">
    <property type="component" value="Unassembled WGS sequence"/>
</dbReference>
<evidence type="ECO:0000313" key="2">
    <source>
        <dbReference type="Proteomes" id="UP000031036"/>
    </source>
</evidence>
<gene>
    <name evidence="1" type="ORF">Tcan_10507</name>
</gene>
<name>A0A0B2V6G1_TOXCA</name>
<sequence>MSLMSVSTCSKFSFTPTLPDDSDCLTPTYTDMISNMSTAHTPPGETRPFFRPPYYLPADSDCSTATFSTYEVSNVTLVEEESSATSRLVARGDCLAPHQSKSEEQDTHTANSSCTLTPWYDPMVGDSSSLRSLGDSKPAIRTRDGYVFPEWSWSRPNVDASPSDLSVTSMLIQMRALKDPPSFYELRDMNDGPVDDAPRVTRIPSQYHLDDLKDYTLFNSVATAEHAKPEPYMPMSADIVHSEYAFVDM</sequence>
<evidence type="ECO:0000313" key="1">
    <source>
        <dbReference type="EMBL" id="KHN77047.1"/>
    </source>
</evidence>
<organism evidence="1 2">
    <name type="scientific">Toxocara canis</name>
    <name type="common">Canine roundworm</name>
    <dbReference type="NCBI Taxonomy" id="6265"/>
    <lineage>
        <taxon>Eukaryota</taxon>
        <taxon>Metazoa</taxon>
        <taxon>Ecdysozoa</taxon>
        <taxon>Nematoda</taxon>
        <taxon>Chromadorea</taxon>
        <taxon>Rhabditida</taxon>
        <taxon>Spirurina</taxon>
        <taxon>Ascaridomorpha</taxon>
        <taxon>Ascaridoidea</taxon>
        <taxon>Toxocaridae</taxon>
        <taxon>Toxocara</taxon>
    </lineage>
</organism>
<keyword evidence="2" id="KW-1185">Reference proteome</keyword>
<dbReference type="OrthoDB" id="5830383at2759"/>